<dbReference type="PROSITE" id="PS50405">
    <property type="entry name" value="GST_CTER"/>
    <property type="match status" value="1"/>
</dbReference>
<evidence type="ECO:0000313" key="4">
    <source>
        <dbReference type="Proteomes" id="UP000053599"/>
    </source>
</evidence>
<sequence length="332" mass="37247">MDGPNNGIVLYHYSFSPYARRVLWYLSLRGIDYAECKQAPVLPRPDLNALGVKYRRIPVLAIGRDIYCDSRLIIHKLEEFFPNGALGASSGEQKAIEKFLDIWSTESGLFARASQLIPTDMPLLNDPKFTKDREDLTGRSWSKEQIAANRPEALAYIRNAFRFLETTLLADGRDWILKTDKPTLADIEAIWTLDWLNGLKGALPRELFSEKHYPKVFSWIARFNEALKTAKPQAPKPATLKGDAASQRILEASFAEKNPSVDSADPLGLQHGTEVEVYPTDSGVKHHDKGRLLGLTEDEVVLSIQTQGKEVRVHYPRTGFRIKAVNGGSSKL</sequence>
<dbReference type="OrthoDB" id="202840at2759"/>
<feature type="domain" description="GST N-terminal" evidence="1">
    <location>
        <begin position="6"/>
        <end position="85"/>
    </location>
</feature>
<dbReference type="SUPFAM" id="SSF47616">
    <property type="entry name" value="GST C-terminal domain-like"/>
    <property type="match status" value="1"/>
</dbReference>
<dbReference type="InterPro" id="IPR004045">
    <property type="entry name" value="Glutathione_S-Trfase_N"/>
</dbReference>
<evidence type="ECO:0008006" key="5">
    <source>
        <dbReference type="Google" id="ProtNLM"/>
    </source>
</evidence>
<evidence type="ECO:0000259" key="2">
    <source>
        <dbReference type="PROSITE" id="PS50405"/>
    </source>
</evidence>
<dbReference type="GO" id="GO:0005737">
    <property type="term" value="C:cytoplasm"/>
    <property type="evidence" value="ECO:0007669"/>
    <property type="project" value="TreeGrafter"/>
</dbReference>
<proteinExistence type="predicted"/>
<dbReference type="Gene3D" id="3.40.30.110">
    <property type="match status" value="2"/>
</dbReference>
<dbReference type="PANTHER" id="PTHR43968:SF6">
    <property type="entry name" value="GLUTATHIONE S-TRANSFERASE OMEGA"/>
    <property type="match status" value="1"/>
</dbReference>
<dbReference type="Pfam" id="PF13417">
    <property type="entry name" value="GST_N_3"/>
    <property type="match status" value="1"/>
</dbReference>
<gene>
    <name evidence="3" type="ORF">PV11_00936</name>
</gene>
<dbReference type="AlphaFoldDB" id="A0A0D1ZEH7"/>
<dbReference type="STRING" id="1016849.A0A0D1ZEH7"/>
<dbReference type="InterPro" id="IPR036282">
    <property type="entry name" value="Glutathione-S-Trfase_C_sf"/>
</dbReference>
<dbReference type="SUPFAM" id="SSF52833">
    <property type="entry name" value="Thioredoxin-like"/>
    <property type="match status" value="1"/>
</dbReference>
<name>A0A0D1ZEH7_9EURO</name>
<dbReference type="Pfam" id="PF25907">
    <property type="entry name" value="DUF7962"/>
    <property type="match status" value="1"/>
</dbReference>
<dbReference type="CDD" id="cd00570">
    <property type="entry name" value="GST_N_family"/>
    <property type="match status" value="1"/>
</dbReference>
<dbReference type="InterPro" id="IPR010987">
    <property type="entry name" value="Glutathione-S-Trfase_C-like"/>
</dbReference>
<evidence type="ECO:0000313" key="3">
    <source>
        <dbReference type="EMBL" id="KIV85213.1"/>
    </source>
</evidence>
<dbReference type="PROSITE" id="PS50404">
    <property type="entry name" value="GST_NTER"/>
    <property type="match status" value="1"/>
</dbReference>
<evidence type="ECO:0000259" key="1">
    <source>
        <dbReference type="PROSITE" id="PS50404"/>
    </source>
</evidence>
<dbReference type="Gene3D" id="1.20.1050.10">
    <property type="match status" value="1"/>
</dbReference>
<dbReference type="InterPro" id="IPR036249">
    <property type="entry name" value="Thioredoxin-like_sf"/>
</dbReference>
<feature type="domain" description="GST C-terminal" evidence="2">
    <location>
        <begin position="106"/>
        <end position="244"/>
    </location>
</feature>
<accession>A0A0D1ZEH7</accession>
<dbReference type="PANTHER" id="PTHR43968">
    <property type="match status" value="1"/>
</dbReference>
<dbReference type="HOGENOM" id="CLU_039745_0_0_1"/>
<dbReference type="InterPro" id="IPR058268">
    <property type="entry name" value="DUF7962"/>
</dbReference>
<dbReference type="InterPro" id="IPR050983">
    <property type="entry name" value="GST_Omega/HSP26"/>
</dbReference>
<organism evidence="3 4">
    <name type="scientific">Exophiala sideris</name>
    <dbReference type="NCBI Taxonomy" id="1016849"/>
    <lineage>
        <taxon>Eukaryota</taxon>
        <taxon>Fungi</taxon>
        <taxon>Dikarya</taxon>
        <taxon>Ascomycota</taxon>
        <taxon>Pezizomycotina</taxon>
        <taxon>Eurotiomycetes</taxon>
        <taxon>Chaetothyriomycetidae</taxon>
        <taxon>Chaetothyriales</taxon>
        <taxon>Herpotrichiellaceae</taxon>
        <taxon>Exophiala</taxon>
    </lineage>
</organism>
<reference evidence="3 4" key="1">
    <citation type="submission" date="2015-01" db="EMBL/GenBank/DDBJ databases">
        <title>The Genome Sequence of Exophiala sideris CBS121828.</title>
        <authorList>
            <consortium name="The Broad Institute Genomics Platform"/>
            <person name="Cuomo C."/>
            <person name="de Hoog S."/>
            <person name="Gorbushina A."/>
            <person name="Stielow B."/>
            <person name="Teixiera M."/>
            <person name="Abouelleil A."/>
            <person name="Chapman S.B."/>
            <person name="Priest M."/>
            <person name="Young S.K."/>
            <person name="Wortman J."/>
            <person name="Nusbaum C."/>
            <person name="Birren B."/>
        </authorList>
    </citation>
    <scope>NUCLEOTIDE SEQUENCE [LARGE SCALE GENOMIC DNA]</scope>
    <source>
        <strain evidence="3 4">CBS 121828</strain>
    </source>
</reference>
<dbReference type="EMBL" id="KN846951">
    <property type="protein sequence ID" value="KIV85213.1"/>
    <property type="molecule type" value="Genomic_DNA"/>
</dbReference>
<protein>
    <recommendedName>
        <fullName evidence="5">GST N-terminal domain-containing protein</fullName>
    </recommendedName>
</protein>
<dbReference type="Proteomes" id="UP000053599">
    <property type="component" value="Unassembled WGS sequence"/>
</dbReference>